<dbReference type="SUPFAM" id="SSF46785">
    <property type="entry name" value="Winged helix' DNA-binding domain"/>
    <property type="match status" value="1"/>
</dbReference>
<dbReference type="SUPFAM" id="SSF55781">
    <property type="entry name" value="GAF domain-like"/>
    <property type="match status" value="1"/>
</dbReference>
<dbReference type="PROSITE" id="PS51078">
    <property type="entry name" value="ICLR_ED"/>
    <property type="match status" value="1"/>
</dbReference>
<dbReference type="Pfam" id="PF09339">
    <property type="entry name" value="HTH_IclR"/>
    <property type="match status" value="1"/>
</dbReference>
<evidence type="ECO:0000313" key="5">
    <source>
        <dbReference type="EMBL" id="SED08321.1"/>
    </source>
</evidence>
<proteinExistence type="predicted"/>
<dbReference type="GO" id="GO:0003677">
    <property type="term" value="F:DNA binding"/>
    <property type="evidence" value="ECO:0007669"/>
    <property type="project" value="UniProtKB-KW"/>
</dbReference>
<dbReference type="InterPro" id="IPR050707">
    <property type="entry name" value="HTH_MetabolicPath_Reg"/>
</dbReference>
<protein>
    <submittedName>
        <fullName evidence="5">Transcriptional regulator, IclR family</fullName>
    </submittedName>
</protein>
<dbReference type="InterPro" id="IPR036390">
    <property type="entry name" value="WH_DNA-bd_sf"/>
</dbReference>
<dbReference type="InterPro" id="IPR036388">
    <property type="entry name" value="WH-like_DNA-bd_sf"/>
</dbReference>
<name>A0A1M6Y8I6_9BRAD</name>
<keyword evidence="2" id="KW-0238">DNA-binding</keyword>
<sequence length="285" mass="32148">MVFGDWSRLAKLDIPCDKFTLEDVISTSMKKASRVAPQDSVIKTARRLFEVLEYFDEVQHPISLKDLSLHFSYPVSSASALLKSMVVMGYLDYDSYSRTYMPTMRIATLGNWVQGALFGESRILALIKHMSDATGEMISISTQSDLFAQYIHVEPSQHPIRFHLKPGTVRPLARSGVGWLLLSARADDTIDRLVRRINIEEEPANRIELVDLMQRIREIREQGFVFSKHTVIAGAGVIAKLLPIRRHGRILAIGVGAPVDRLEANESQIVRELTDGIARFVDRDE</sequence>
<feature type="domain" description="IclR-ED" evidence="4">
    <location>
        <begin position="105"/>
        <end position="285"/>
    </location>
</feature>
<evidence type="ECO:0000259" key="4">
    <source>
        <dbReference type="PROSITE" id="PS51078"/>
    </source>
</evidence>
<evidence type="ECO:0000256" key="3">
    <source>
        <dbReference type="ARBA" id="ARBA00023163"/>
    </source>
</evidence>
<dbReference type="GO" id="GO:0045892">
    <property type="term" value="P:negative regulation of DNA-templated transcription"/>
    <property type="evidence" value="ECO:0007669"/>
    <property type="project" value="TreeGrafter"/>
</dbReference>
<gene>
    <name evidence="5" type="ORF">SAMN05444171_3076</name>
</gene>
<dbReference type="Proteomes" id="UP000183208">
    <property type="component" value="Unassembled WGS sequence"/>
</dbReference>
<dbReference type="PANTHER" id="PTHR30136">
    <property type="entry name" value="HELIX-TURN-HELIX TRANSCRIPTIONAL REGULATOR, ICLR FAMILY"/>
    <property type="match status" value="1"/>
</dbReference>
<dbReference type="EMBL" id="FNTI01000001">
    <property type="protein sequence ID" value="SED08321.1"/>
    <property type="molecule type" value="Genomic_DNA"/>
</dbReference>
<dbReference type="InterPro" id="IPR014757">
    <property type="entry name" value="Tscrpt_reg_IclR_C"/>
</dbReference>
<reference evidence="5 6" key="1">
    <citation type="submission" date="2016-10" db="EMBL/GenBank/DDBJ databases">
        <authorList>
            <person name="de Groot N.N."/>
        </authorList>
    </citation>
    <scope>NUCLEOTIDE SEQUENCE [LARGE SCALE GENOMIC DNA]</scope>
    <source>
        <strain evidence="5 6">GAS522</strain>
    </source>
</reference>
<dbReference type="Pfam" id="PF01614">
    <property type="entry name" value="IclR_C"/>
    <property type="match status" value="1"/>
</dbReference>
<accession>A0A1M6Y8I6</accession>
<evidence type="ECO:0000313" key="6">
    <source>
        <dbReference type="Proteomes" id="UP000183208"/>
    </source>
</evidence>
<evidence type="ECO:0000256" key="1">
    <source>
        <dbReference type="ARBA" id="ARBA00023015"/>
    </source>
</evidence>
<evidence type="ECO:0000256" key="2">
    <source>
        <dbReference type="ARBA" id="ARBA00023125"/>
    </source>
</evidence>
<dbReference type="PANTHER" id="PTHR30136:SF35">
    <property type="entry name" value="HTH-TYPE TRANSCRIPTIONAL REGULATOR RV1719"/>
    <property type="match status" value="1"/>
</dbReference>
<dbReference type="AlphaFoldDB" id="A0A1M6Y8I6"/>
<dbReference type="Gene3D" id="1.10.10.10">
    <property type="entry name" value="Winged helix-like DNA-binding domain superfamily/Winged helix DNA-binding domain"/>
    <property type="match status" value="1"/>
</dbReference>
<organism evidence="5 6">
    <name type="scientific">Bradyrhizobium lablabi</name>
    <dbReference type="NCBI Taxonomy" id="722472"/>
    <lineage>
        <taxon>Bacteria</taxon>
        <taxon>Pseudomonadati</taxon>
        <taxon>Pseudomonadota</taxon>
        <taxon>Alphaproteobacteria</taxon>
        <taxon>Hyphomicrobiales</taxon>
        <taxon>Nitrobacteraceae</taxon>
        <taxon>Bradyrhizobium</taxon>
    </lineage>
</organism>
<dbReference type="GO" id="GO:0003700">
    <property type="term" value="F:DNA-binding transcription factor activity"/>
    <property type="evidence" value="ECO:0007669"/>
    <property type="project" value="TreeGrafter"/>
</dbReference>
<dbReference type="InterPro" id="IPR029016">
    <property type="entry name" value="GAF-like_dom_sf"/>
</dbReference>
<dbReference type="InterPro" id="IPR005471">
    <property type="entry name" value="Tscrpt_reg_IclR_N"/>
</dbReference>
<keyword evidence="3" id="KW-0804">Transcription</keyword>
<dbReference type="Gene3D" id="3.30.450.40">
    <property type="match status" value="1"/>
</dbReference>
<keyword evidence="1" id="KW-0805">Transcription regulation</keyword>